<dbReference type="PANTHER" id="PTHR45626">
    <property type="entry name" value="TRANSCRIPTION TERMINATION FACTOR 2-RELATED"/>
    <property type="match status" value="1"/>
</dbReference>
<evidence type="ECO:0000313" key="9">
    <source>
        <dbReference type="EMBL" id="AKJ03694.1"/>
    </source>
</evidence>
<dbReference type="KEGG" id="age:AA314_05320"/>
<evidence type="ECO:0000259" key="8">
    <source>
        <dbReference type="PROSITE" id="PS51194"/>
    </source>
</evidence>
<dbReference type="InterPro" id="IPR000330">
    <property type="entry name" value="SNF2_N"/>
</dbReference>
<organism evidence="9 11">
    <name type="scientific">Archangium gephyra</name>
    <dbReference type="NCBI Taxonomy" id="48"/>
    <lineage>
        <taxon>Bacteria</taxon>
        <taxon>Pseudomonadati</taxon>
        <taxon>Myxococcota</taxon>
        <taxon>Myxococcia</taxon>
        <taxon>Myxococcales</taxon>
        <taxon>Cystobacterineae</taxon>
        <taxon>Archangiaceae</taxon>
        <taxon>Archangium</taxon>
    </lineage>
</organism>
<name>A0AAC8QA45_9BACT</name>
<dbReference type="GO" id="GO:0005524">
    <property type="term" value="F:ATP binding"/>
    <property type="evidence" value="ECO:0007669"/>
    <property type="project" value="UniProtKB-KW"/>
</dbReference>
<evidence type="ECO:0000256" key="2">
    <source>
        <dbReference type="ARBA" id="ARBA00022801"/>
    </source>
</evidence>
<dbReference type="Pfam" id="PF00176">
    <property type="entry name" value="SNF2-rel_dom"/>
    <property type="match status" value="1"/>
</dbReference>
<protein>
    <submittedName>
        <fullName evidence="10">Helicase-like protein</fullName>
    </submittedName>
</protein>
<feature type="domain" description="SWIM-type" evidence="6">
    <location>
        <begin position="56"/>
        <end position="88"/>
    </location>
</feature>
<dbReference type="GO" id="GO:0008094">
    <property type="term" value="F:ATP-dependent activity, acting on DNA"/>
    <property type="evidence" value="ECO:0007669"/>
    <property type="project" value="TreeGrafter"/>
</dbReference>
<dbReference type="EMBL" id="CP011509">
    <property type="protein sequence ID" value="AKJ03694.1"/>
    <property type="molecule type" value="Genomic_DNA"/>
</dbReference>
<dbReference type="Gene3D" id="3.40.50.300">
    <property type="entry name" value="P-loop containing nucleotide triphosphate hydrolases"/>
    <property type="match status" value="1"/>
</dbReference>
<dbReference type="GO" id="GO:0016787">
    <property type="term" value="F:hydrolase activity"/>
    <property type="evidence" value="ECO:0007669"/>
    <property type="project" value="UniProtKB-KW"/>
</dbReference>
<proteinExistence type="predicted"/>
<feature type="domain" description="Helicase ATP-binding" evidence="7">
    <location>
        <begin position="590"/>
        <end position="737"/>
    </location>
</feature>
<keyword evidence="3" id="KW-0067">ATP-binding</keyword>
<dbReference type="Proteomes" id="UP000035579">
    <property type="component" value="Chromosome"/>
</dbReference>
<dbReference type="PROSITE" id="PS50966">
    <property type="entry name" value="ZF_SWIM"/>
    <property type="match status" value="1"/>
</dbReference>
<evidence type="ECO:0000256" key="4">
    <source>
        <dbReference type="PROSITE-ProRule" id="PRU00325"/>
    </source>
</evidence>
<feature type="compositionally biased region" description="Low complexity" evidence="5">
    <location>
        <begin position="111"/>
        <end position="125"/>
    </location>
</feature>
<dbReference type="InterPro" id="IPR001650">
    <property type="entry name" value="Helicase_C-like"/>
</dbReference>
<dbReference type="GO" id="GO:0008270">
    <property type="term" value="F:zinc ion binding"/>
    <property type="evidence" value="ECO:0007669"/>
    <property type="project" value="UniProtKB-KW"/>
</dbReference>
<sequence length="1019" mass="110123">MSLTAELLDAVREEARPDTWSAGMGLARAGAVSVQSVGEEEAVLRVRAIGRPAPLTTVLYPEDEIWECDCRGRVDPCEHVVAAAIVLHQAVSQRAPAQRAPARPMPPSRPAPAQAPMAQGGPRPAVAAQSGPRPAVAPKSERMVYRFKRVDGGLQLERLLVRPDNTARLLARSLASVLTNPVEAARIQVEPCDLLADKLLLKPTRGALPPERLEALLRVLEPARTVIFDGALVSVSSEPVLPRVTVEDRGEQTVLRIDKDPRITELVCPGIVVCGGTLCRLGEQGLVGSRMESLPQERVFPPEQLGDLTGKVLPDLARRMPVDVKSQRLPPIDRTLQPRISLDLNQLDSGLSVLPTLVYGSPPTVRIDNGRMVYLQGAVPVRDEGTEQKLVHQLRDELNMVPGRRVTVQGRDAVQLADKLRRWRGGLTGDAARVVSPNVKLRPMLSVEAGATQSGVPQVGFSFDFQVEGAGPGAPSTVDAAAVMRAWEEGLGLVPLEGGGWAPLPTAWLKTHGQRVADLLAARGKDGRLANHAIPQLTGLCEALEHPPPPGLERLAPLVRGFEKLPDVQLPQDLTATPRPYQLQGISWLTFLRQAGLGGVLADDMGLGKTLQTICVLGPGTLVVAPTSVLPNWEAEVKRFRPSLKVSVYHGPGRTLDESADVTLTTYALLRLDAAVLGAKTWDTVVLDEAQAIKNPDSQVARAAYGLQANFRVALSGTPIENRLEELWSLMHFTNQGLLGGRKEFDERWARPVSDNQKGAAELLRARIRPFVLRRLKRDVAPELPPRTESVLHVTLNERERAVYDAVYAATREEVVSQLEEGGSVLKALEALLRLRQAACHPALVPGQQAQTSSKVQALLEALDTAVGEGHKALVFSQWTSMLDLIEPALREANIGFIRLDGGTANRGAVAASFQDPKGPPVMLISLKAGATGLNLTAADHVFLVDPWWNPSVEAQAADRAHRIGQQQPVMVYRMVSQGTVEEKILTLQEKKRALFESALGGASGAAAITRADLMQLLD</sequence>
<dbReference type="RefSeq" id="WP_047857686.1">
    <property type="nucleotide sequence ID" value="NZ_CP011509.1"/>
</dbReference>
<dbReference type="Gene3D" id="3.40.50.10810">
    <property type="entry name" value="Tandem AAA-ATPase domain"/>
    <property type="match status" value="1"/>
</dbReference>
<dbReference type="GO" id="GO:0006281">
    <property type="term" value="P:DNA repair"/>
    <property type="evidence" value="ECO:0007669"/>
    <property type="project" value="TreeGrafter"/>
</dbReference>
<dbReference type="SMART" id="SM00490">
    <property type="entry name" value="HELICc"/>
    <property type="match status" value="1"/>
</dbReference>
<evidence type="ECO:0000313" key="10">
    <source>
        <dbReference type="EMBL" id="REG22525.1"/>
    </source>
</evidence>
<reference evidence="10 12" key="2">
    <citation type="submission" date="2018-08" db="EMBL/GenBank/DDBJ databases">
        <title>Genomic Encyclopedia of Archaeal and Bacterial Type Strains, Phase II (KMG-II): from individual species to whole genera.</title>
        <authorList>
            <person name="Goeker M."/>
        </authorList>
    </citation>
    <scope>NUCLEOTIDE SEQUENCE [LARGE SCALE GENOMIC DNA]</scope>
    <source>
        <strain evidence="10 12">DSM 2261</strain>
    </source>
</reference>
<keyword evidence="1" id="KW-0547">Nucleotide-binding</keyword>
<dbReference type="InterPro" id="IPR050628">
    <property type="entry name" value="SNF2_RAD54_helicase_TF"/>
</dbReference>
<dbReference type="InterPro" id="IPR027417">
    <property type="entry name" value="P-loop_NTPase"/>
</dbReference>
<evidence type="ECO:0000259" key="7">
    <source>
        <dbReference type="PROSITE" id="PS51192"/>
    </source>
</evidence>
<gene>
    <name evidence="9" type="ORF">AA314_05320</name>
    <name evidence="10" type="ORF">ATI61_11955</name>
</gene>
<feature type="domain" description="Helicase C-terminal" evidence="8">
    <location>
        <begin position="859"/>
        <end position="1015"/>
    </location>
</feature>
<dbReference type="PROSITE" id="PS51192">
    <property type="entry name" value="HELICASE_ATP_BIND_1"/>
    <property type="match status" value="1"/>
</dbReference>
<dbReference type="InterPro" id="IPR007527">
    <property type="entry name" value="Znf_SWIM"/>
</dbReference>
<dbReference type="SUPFAM" id="SSF52540">
    <property type="entry name" value="P-loop containing nucleoside triphosphate hydrolases"/>
    <property type="match status" value="2"/>
</dbReference>
<dbReference type="InterPro" id="IPR049730">
    <property type="entry name" value="SNF2/RAD54-like_C"/>
</dbReference>
<dbReference type="AlphaFoldDB" id="A0AAC8QA45"/>
<feature type="region of interest" description="Disordered" evidence="5">
    <location>
        <begin position="94"/>
        <end position="138"/>
    </location>
</feature>
<dbReference type="InterPro" id="IPR038718">
    <property type="entry name" value="SNF2-like_sf"/>
</dbReference>
<dbReference type="CDD" id="cd18793">
    <property type="entry name" value="SF2_C_SNF"/>
    <property type="match status" value="1"/>
</dbReference>
<reference evidence="9 11" key="1">
    <citation type="submission" date="2015-05" db="EMBL/GenBank/DDBJ databases">
        <title>Genome assembly of Archangium gephyra DSM 2261.</title>
        <authorList>
            <person name="Sharma G."/>
            <person name="Subramanian S."/>
        </authorList>
    </citation>
    <scope>NUCLEOTIDE SEQUENCE [LARGE SCALE GENOMIC DNA]</scope>
    <source>
        <strain evidence="9 11">DSM 2261</strain>
    </source>
</reference>
<dbReference type="InterPro" id="IPR014001">
    <property type="entry name" value="Helicase_ATP-bd"/>
</dbReference>
<keyword evidence="4" id="KW-0862">Zinc</keyword>
<dbReference type="EMBL" id="QUMU01000019">
    <property type="protein sequence ID" value="REG22525.1"/>
    <property type="molecule type" value="Genomic_DNA"/>
</dbReference>
<keyword evidence="4" id="KW-0479">Metal-binding</keyword>
<dbReference type="SMART" id="SM00487">
    <property type="entry name" value="DEXDc"/>
    <property type="match status" value="1"/>
</dbReference>
<evidence type="ECO:0000256" key="3">
    <source>
        <dbReference type="ARBA" id="ARBA00022840"/>
    </source>
</evidence>
<dbReference type="Pfam" id="PF00271">
    <property type="entry name" value="Helicase_C"/>
    <property type="match status" value="1"/>
</dbReference>
<evidence type="ECO:0000313" key="12">
    <source>
        <dbReference type="Proteomes" id="UP000256345"/>
    </source>
</evidence>
<evidence type="ECO:0000256" key="1">
    <source>
        <dbReference type="ARBA" id="ARBA00022741"/>
    </source>
</evidence>
<keyword evidence="4" id="KW-0863">Zinc-finger</keyword>
<evidence type="ECO:0000313" key="11">
    <source>
        <dbReference type="Proteomes" id="UP000035579"/>
    </source>
</evidence>
<dbReference type="Proteomes" id="UP000256345">
    <property type="component" value="Unassembled WGS sequence"/>
</dbReference>
<keyword evidence="12" id="KW-1185">Reference proteome</keyword>
<dbReference type="PROSITE" id="PS51194">
    <property type="entry name" value="HELICASE_CTER"/>
    <property type="match status" value="1"/>
</dbReference>
<keyword evidence="2" id="KW-0378">Hydrolase</keyword>
<evidence type="ECO:0000256" key="5">
    <source>
        <dbReference type="SAM" id="MobiDB-lite"/>
    </source>
</evidence>
<accession>A0AAC8QA45</accession>
<evidence type="ECO:0000259" key="6">
    <source>
        <dbReference type="PROSITE" id="PS50966"/>
    </source>
</evidence>